<evidence type="ECO:0000313" key="2">
    <source>
        <dbReference type="Proteomes" id="UP000030152"/>
    </source>
</evidence>
<name>A0A0A2M394_9FLAO</name>
<accession>A0A0A2M394</accession>
<comment type="caution">
    <text evidence="1">The sequence shown here is derived from an EMBL/GenBank/DDBJ whole genome shotgun (WGS) entry which is preliminary data.</text>
</comment>
<proteinExistence type="predicted"/>
<gene>
    <name evidence="1" type="ORF">Q765_08780</name>
</gene>
<dbReference type="Proteomes" id="UP000030152">
    <property type="component" value="Unassembled WGS sequence"/>
</dbReference>
<protein>
    <submittedName>
        <fullName evidence="1">Uncharacterized protein</fullName>
    </submittedName>
</protein>
<sequence length="109" mass="12335">MNDYIFNLEKEFQAYLPEGYYTFIGPAHQELLGDFTSVVNLVAPANNIARTINNTLSNKKAVKQVLSALYHDAELKVYVVEGDSPYGLVYTTVEEYCERADIQFRSLSS</sequence>
<dbReference type="EMBL" id="JRLX01000008">
    <property type="protein sequence ID" value="KGO86714.1"/>
    <property type="molecule type" value="Genomic_DNA"/>
</dbReference>
<dbReference type="STRING" id="1121895.GCA_000378485_00188"/>
<organism evidence="1 2">
    <name type="scientific">Flavobacterium rivuli WB 3.3-2 = DSM 21788</name>
    <dbReference type="NCBI Taxonomy" id="1121895"/>
    <lineage>
        <taxon>Bacteria</taxon>
        <taxon>Pseudomonadati</taxon>
        <taxon>Bacteroidota</taxon>
        <taxon>Flavobacteriia</taxon>
        <taxon>Flavobacteriales</taxon>
        <taxon>Flavobacteriaceae</taxon>
        <taxon>Flavobacterium</taxon>
    </lineage>
</organism>
<reference evidence="1 2" key="1">
    <citation type="submission" date="2013-09" db="EMBL/GenBank/DDBJ databases">
        <authorList>
            <person name="Zeng Z."/>
            <person name="Chen C."/>
        </authorList>
    </citation>
    <scope>NUCLEOTIDE SEQUENCE [LARGE SCALE GENOMIC DNA]</scope>
    <source>
        <strain evidence="1 2">WB 3.3-2</strain>
    </source>
</reference>
<keyword evidence="2" id="KW-1185">Reference proteome</keyword>
<dbReference type="OrthoDB" id="1377330at2"/>
<dbReference type="AlphaFoldDB" id="A0A0A2M394"/>
<dbReference type="eggNOG" id="ENOG5032HRI">
    <property type="taxonomic scope" value="Bacteria"/>
</dbReference>
<evidence type="ECO:0000313" key="1">
    <source>
        <dbReference type="EMBL" id="KGO86714.1"/>
    </source>
</evidence>
<dbReference type="RefSeq" id="WP_020211313.1">
    <property type="nucleotide sequence ID" value="NZ_JRLX01000008.1"/>
</dbReference>